<feature type="non-terminal residue" evidence="4">
    <location>
        <position position="1"/>
    </location>
</feature>
<dbReference type="PANTHER" id="PTHR31203">
    <property type="entry name" value="BETA-KERATIN-RELATED PROTEIN-RELATED"/>
    <property type="match status" value="1"/>
</dbReference>
<comment type="caution">
    <text evidence="4">The sequence shown here is derived from an EMBL/GenBank/DDBJ whole genome shotgun (WGS) entry which is preliminary data.</text>
</comment>
<reference evidence="4 5" key="1">
    <citation type="submission" date="2019-09" db="EMBL/GenBank/DDBJ databases">
        <title>Bird 10,000 Genomes (B10K) Project - Family phase.</title>
        <authorList>
            <person name="Zhang G."/>
        </authorList>
    </citation>
    <scope>NUCLEOTIDE SEQUENCE [LARGE SCALE GENOMIC DNA]</scope>
    <source>
        <strain evidence="4">B10K-MSB-42743</strain>
        <tissue evidence="4">Heart</tissue>
    </source>
</reference>
<dbReference type="AlphaFoldDB" id="A0A7K4L0J1"/>
<name>A0A7K4L0J1_9AVES</name>
<dbReference type="GO" id="GO:0005882">
    <property type="term" value="C:intermediate filament"/>
    <property type="evidence" value="ECO:0007669"/>
    <property type="project" value="UniProtKB-KW"/>
</dbReference>
<comment type="subunit">
    <text evidence="3">The avian keratins (F-ker, S-ker, C-ker and B-ker) are a complex mixture of very similar polypeptides.</text>
</comment>
<evidence type="ECO:0000313" key="4">
    <source>
        <dbReference type="EMBL" id="NWI21731.1"/>
    </source>
</evidence>
<sequence>RQCPDSTVIIQPPACVITMPGPMLSSFPQSSIVGSQGVPAVASPLGGTFGSSGLLGGRRGYLGYG</sequence>
<feature type="non-terminal residue" evidence="4">
    <location>
        <position position="65"/>
    </location>
</feature>
<dbReference type="InterPro" id="IPR003461">
    <property type="entry name" value="Keratin"/>
</dbReference>
<evidence type="ECO:0000256" key="1">
    <source>
        <dbReference type="ARBA" id="ARBA00008702"/>
    </source>
</evidence>
<dbReference type="EMBL" id="VWPX01023795">
    <property type="protein sequence ID" value="NWI21731.1"/>
    <property type="molecule type" value="Genomic_DNA"/>
</dbReference>
<comment type="similarity">
    <text evidence="1 3">Belongs to the avian keratin family.</text>
</comment>
<dbReference type="OrthoDB" id="9428763at2759"/>
<accession>A0A7K4L0J1</accession>
<evidence type="ECO:0000256" key="3">
    <source>
        <dbReference type="RuleBase" id="RU364002"/>
    </source>
</evidence>
<keyword evidence="2 3" id="KW-0416">Keratin</keyword>
<dbReference type="GO" id="GO:0005200">
    <property type="term" value="F:structural constituent of cytoskeleton"/>
    <property type="evidence" value="ECO:0007669"/>
    <property type="project" value="InterPro"/>
</dbReference>
<protein>
    <recommendedName>
        <fullName evidence="3">Keratin</fullName>
    </recommendedName>
</protein>
<dbReference type="Proteomes" id="UP000545332">
    <property type="component" value="Unassembled WGS sequence"/>
</dbReference>
<dbReference type="Pfam" id="PF02422">
    <property type="entry name" value="Keratin"/>
    <property type="match status" value="1"/>
</dbReference>
<dbReference type="PANTHER" id="PTHR31203:SF1">
    <property type="entry name" value="BETA-KERATIN-RELATED PROTEIN-RELATED"/>
    <property type="match status" value="1"/>
</dbReference>
<gene>
    <name evidence="4" type="primary">Cker1_1</name>
    <name evidence="4" type="ORF">CRYSOU_R08702</name>
</gene>
<organism evidence="4 5">
    <name type="scientific">Crypturellus soui</name>
    <dbReference type="NCBI Taxonomy" id="458187"/>
    <lineage>
        <taxon>Eukaryota</taxon>
        <taxon>Metazoa</taxon>
        <taxon>Chordata</taxon>
        <taxon>Craniata</taxon>
        <taxon>Vertebrata</taxon>
        <taxon>Euteleostomi</taxon>
        <taxon>Archelosauria</taxon>
        <taxon>Archosauria</taxon>
        <taxon>Dinosauria</taxon>
        <taxon>Saurischia</taxon>
        <taxon>Theropoda</taxon>
        <taxon>Coelurosauria</taxon>
        <taxon>Aves</taxon>
        <taxon>Palaeognathae</taxon>
        <taxon>Tinamiformes</taxon>
        <taxon>Tinamidae</taxon>
        <taxon>Crypturellus</taxon>
    </lineage>
</organism>
<proteinExistence type="inferred from homology"/>
<evidence type="ECO:0000256" key="2">
    <source>
        <dbReference type="ARBA" id="ARBA00022744"/>
    </source>
</evidence>
<evidence type="ECO:0000313" key="5">
    <source>
        <dbReference type="Proteomes" id="UP000545332"/>
    </source>
</evidence>
<keyword evidence="5" id="KW-1185">Reference proteome</keyword>